<feature type="transmembrane region" description="Helical" evidence="6">
    <location>
        <begin position="12"/>
        <end position="32"/>
    </location>
</feature>
<dbReference type="InterPro" id="IPR004813">
    <property type="entry name" value="OPT"/>
</dbReference>
<dbReference type="EMBL" id="JACGBB010000001">
    <property type="protein sequence ID" value="MBZ7986615.1"/>
    <property type="molecule type" value="Genomic_DNA"/>
</dbReference>
<evidence type="ECO:0000256" key="3">
    <source>
        <dbReference type="ARBA" id="ARBA00022692"/>
    </source>
</evidence>
<proteinExistence type="predicted"/>
<evidence type="ECO:0000256" key="4">
    <source>
        <dbReference type="ARBA" id="ARBA00022989"/>
    </source>
</evidence>
<dbReference type="PANTHER" id="PTHR31645:SF0">
    <property type="entry name" value="OLIGOPEPTIDE TRANSPORTER YGL114W-RELATED"/>
    <property type="match status" value="1"/>
</dbReference>
<evidence type="ECO:0000313" key="7">
    <source>
        <dbReference type="EMBL" id="MBZ7986615.1"/>
    </source>
</evidence>
<dbReference type="Proteomes" id="UP000786183">
    <property type="component" value="Unassembled WGS sequence"/>
</dbReference>
<accession>A0ABS7WRH9</accession>
<feature type="transmembrane region" description="Helical" evidence="6">
    <location>
        <begin position="101"/>
        <end position="120"/>
    </location>
</feature>
<feature type="transmembrane region" description="Helical" evidence="6">
    <location>
        <begin position="256"/>
        <end position="277"/>
    </location>
</feature>
<name>A0ABS7WRH9_9BACT</name>
<dbReference type="RefSeq" id="WP_224325083.1">
    <property type="nucleotide sequence ID" value="NZ_JACGBB010000001.1"/>
</dbReference>
<feature type="transmembrane region" description="Helical" evidence="6">
    <location>
        <begin position="313"/>
        <end position="332"/>
    </location>
</feature>
<gene>
    <name evidence="7" type="ORF">AVCANL283_00615</name>
</gene>
<protein>
    <submittedName>
        <fullName evidence="7">Oligopeptide transporter, OPT family</fullName>
    </submittedName>
</protein>
<keyword evidence="5 6" id="KW-0472">Membrane</keyword>
<keyword evidence="2" id="KW-0813">Transport</keyword>
<feature type="transmembrane region" description="Helical" evidence="6">
    <location>
        <begin position="547"/>
        <end position="572"/>
    </location>
</feature>
<keyword evidence="3 6" id="KW-0812">Transmembrane</keyword>
<dbReference type="Pfam" id="PF03169">
    <property type="entry name" value="OPT"/>
    <property type="match status" value="1"/>
</dbReference>
<feature type="transmembrane region" description="Helical" evidence="6">
    <location>
        <begin position="638"/>
        <end position="656"/>
    </location>
</feature>
<dbReference type="NCBIfam" id="TIGR00733">
    <property type="entry name" value="OPT family oligopeptide transporter"/>
    <property type="match status" value="1"/>
</dbReference>
<feature type="transmembrane region" description="Helical" evidence="6">
    <location>
        <begin position="344"/>
        <end position="368"/>
    </location>
</feature>
<feature type="transmembrane region" description="Helical" evidence="6">
    <location>
        <begin position="517"/>
        <end position="535"/>
    </location>
</feature>
<evidence type="ECO:0000313" key="8">
    <source>
        <dbReference type="Proteomes" id="UP000786183"/>
    </source>
</evidence>
<sequence>MQKEQKLPELSFRALLLGSVLTIIFTASNVYLGLKVGLTFSSSIPAVIISMAVLSMFKNSNILENNIVQTEVSAAGTLSAVIFVIPGLFMCGYWSEFPMWQSFMICLCGGTLGVLFTIPLRRVMVNKSKLSYPEGRAAAEILKLSNDLNAGEKSKEGLKELSLAALFSALMSIFSSAFKIVASQSNVAFMLNKMSFAISIGYSFALVGAGYIVGLAGCLALLVGMILAWGIFTPYLSSFADIKDYSDAYSLATNIWALKVRLIGTGAIAIAALWTLIKLLKPVFIGMQEVFKNAKISSNEKNHLDTDMSLKSIMILFVLICIGLFITFFSFVSDAKLSLYLELILSLTGTLLAIFIGFFVAAACGYMAGLVGSSSSPISGIGLIAIIASSLTILFIGSNHNIFASEELSKFAIALSIFITSVVLGVAAISNDNLQDLKTGQLVGASPKKQQIALLIGCFFGSLVITPVLNLLYKAYGFVGAMPKEGMDLNQALAAPQANLMSTIAQGIFHNNIDYKYILFGVFIGVIVIIIDIILKNKFKLSLAPLAVGIGIYLPPSVNVALVIGGFVQYFVFRYLKNKHDNASLKQKEQKGILFASGLIVGESIIGVIIAAITVFSVSNGGSDSPLKINFTLINNELLALILFVLLLVVFVKRLIKN</sequence>
<evidence type="ECO:0000256" key="5">
    <source>
        <dbReference type="ARBA" id="ARBA00023136"/>
    </source>
</evidence>
<feature type="transmembrane region" description="Helical" evidence="6">
    <location>
        <begin position="593"/>
        <end position="618"/>
    </location>
</feature>
<dbReference type="InterPro" id="IPR045035">
    <property type="entry name" value="YSL-like"/>
</dbReference>
<evidence type="ECO:0000256" key="1">
    <source>
        <dbReference type="ARBA" id="ARBA00004141"/>
    </source>
</evidence>
<comment type="subcellular location">
    <subcellularLocation>
        <location evidence="1">Membrane</location>
        <topology evidence="1">Multi-pass membrane protein</topology>
    </subcellularLocation>
</comment>
<evidence type="ECO:0000256" key="2">
    <source>
        <dbReference type="ARBA" id="ARBA00022448"/>
    </source>
</evidence>
<feature type="transmembrane region" description="Helical" evidence="6">
    <location>
        <begin position="451"/>
        <end position="473"/>
    </location>
</feature>
<feature type="transmembrane region" description="Helical" evidence="6">
    <location>
        <begin position="38"/>
        <end position="57"/>
    </location>
</feature>
<keyword evidence="8" id="KW-1185">Reference proteome</keyword>
<feature type="transmembrane region" description="Helical" evidence="6">
    <location>
        <begin position="161"/>
        <end position="182"/>
    </location>
</feature>
<dbReference type="InterPro" id="IPR004814">
    <property type="entry name" value="Oligopep_transpt"/>
</dbReference>
<dbReference type="PANTHER" id="PTHR31645">
    <property type="entry name" value="OLIGOPEPTIDE TRANSPORTER YGL114W-RELATED"/>
    <property type="match status" value="1"/>
</dbReference>
<comment type="caution">
    <text evidence="7">The sequence shown here is derived from an EMBL/GenBank/DDBJ whole genome shotgun (WGS) entry which is preliminary data.</text>
</comment>
<evidence type="ECO:0000256" key="6">
    <source>
        <dbReference type="SAM" id="Phobius"/>
    </source>
</evidence>
<feature type="transmembrane region" description="Helical" evidence="6">
    <location>
        <begin position="78"/>
        <end position="95"/>
    </location>
</feature>
<reference evidence="7 8" key="1">
    <citation type="submission" date="2020-07" db="EMBL/GenBank/DDBJ databases">
        <title>Transfer of Campylobacter canadensis to the novel genus Avispirillum gen. nov., that also includes two novel species recovered from migratory waterfowl: Avispirillum anseris sp. nov. and Avispirillum brantae sp. nov.</title>
        <authorList>
            <person name="Miller W.G."/>
            <person name="Chapman M.H."/>
            <person name="Yee E."/>
            <person name="Inglis G.D."/>
        </authorList>
    </citation>
    <scope>NUCLEOTIDE SEQUENCE [LARGE SCALE GENOMIC DNA]</scope>
    <source>
        <strain evidence="7 8">L283</strain>
    </source>
</reference>
<feature type="transmembrane region" description="Helical" evidence="6">
    <location>
        <begin position="202"/>
        <end position="235"/>
    </location>
</feature>
<organism evidence="7 8">
    <name type="scientific">Campylobacter canadensis</name>
    <dbReference type="NCBI Taxonomy" id="449520"/>
    <lineage>
        <taxon>Bacteria</taxon>
        <taxon>Pseudomonadati</taxon>
        <taxon>Campylobacterota</taxon>
        <taxon>Epsilonproteobacteria</taxon>
        <taxon>Campylobacterales</taxon>
        <taxon>Campylobacteraceae</taxon>
        <taxon>Campylobacter</taxon>
    </lineage>
</organism>
<feature type="transmembrane region" description="Helical" evidence="6">
    <location>
        <begin position="411"/>
        <end position="431"/>
    </location>
</feature>
<keyword evidence="4 6" id="KW-1133">Transmembrane helix</keyword>
<feature type="transmembrane region" description="Helical" evidence="6">
    <location>
        <begin position="380"/>
        <end position="399"/>
    </location>
</feature>
<dbReference type="NCBIfam" id="TIGR00728">
    <property type="entry name" value="OPT_sfam"/>
    <property type="match status" value="1"/>
</dbReference>